<dbReference type="AlphaFoldDB" id="A0A7S0KUR0"/>
<keyword evidence="2" id="KW-1133">Transmembrane helix</keyword>
<feature type="compositionally biased region" description="Acidic residues" evidence="1">
    <location>
        <begin position="181"/>
        <end position="192"/>
    </location>
</feature>
<dbReference type="EMBL" id="HBEV01010918">
    <property type="protein sequence ID" value="CAD8591038.1"/>
    <property type="molecule type" value="Transcribed_RNA"/>
</dbReference>
<keyword evidence="2" id="KW-0472">Membrane</keyword>
<evidence type="ECO:0000256" key="1">
    <source>
        <dbReference type="SAM" id="MobiDB-lite"/>
    </source>
</evidence>
<keyword evidence="2" id="KW-0812">Transmembrane</keyword>
<feature type="compositionally biased region" description="Basic residues" evidence="1">
    <location>
        <begin position="1"/>
        <end position="10"/>
    </location>
</feature>
<evidence type="ECO:0000313" key="3">
    <source>
        <dbReference type="EMBL" id="CAD8591038.1"/>
    </source>
</evidence>
<feature type="region of interest" description="Disordered" evidence="1">
    <location>
        <begin position="1"/>
        <end position="20"/>
    </location>
</feature>
<accession>A0A7S0KUR0</accession>
<proteinExistence type="predicted"/>
<protein>
    <submittedName>
        <fullName evidence="3">Uncharacterized protein</fullName>
    </submittedName>
</protein>
<evidence type="ECO:0000256" key="2">
    <source>
        <dbReference type="SAM" id="Phobius"/>
    </source>
</evidence>
<reference evidence="3" key="1">
    <citation type="submission" date="2021-01" db="EMBL/GenBank/DDBJ databases">
        <authorList>
            <person name="Corre E."/>
            <person name="Pelletier E."/>
            <person name="Niang G."/>
            <person name="Scheremetjew M."/>
            <person name="Finn R."/>
            <person name="Kale V."/>
            <person name="Holt S."/>
            <person name="Cochrane G."/>
            <person name="Meng A."/>
            <person name="Brown T."/>
            <person name="Cohen L."/>
        </authorList>
    </citation>
    <scope>NUCLEOTIDE SEQUENCE</scope>
    <source>
        <strain evidence="3">CCMP494</strain>
    </source>
</reference>
<sequence length="458" mass="51052">MASGRPKRRAAQPPAVAPDIEGRDAATGSCHCCGGLLRRTPESARQCGRCGARYHSYDCGNRRSEAGFTNFDQCPRVGILLSSIPRASTRTGPVFYTPRPAKVCRTVRRTLSRAFHPHHLFPPSRPLTRRRSPPFRQCAEVCMCAGGPMICHTTSLREYRRANRKNAPGSSSTLTTLGGGEESDYKEEDGEDGSATRTNERASAEDSATIQQRDSATRDDPDAAGDVSMVDDPPAVGGSSQIHRKWLPAELRAENEALRAENEELRQRLAMGGSMSVPVTMMPEPRPVEAMVHDGERRVNSPTVSAVRVFFPEEEPDREPDREPFTCFNASQTMYIGDAWSAEVVRAYRERVALQGGLDAGPLTEQADKRKIFWRNVRFSARVAVIFLFLVWSFAWQIETAALHGSEWHYPIFAVLYVFATVWAYHGYRNLLAYGRMVMADRRRKREKARVAAASCPV</sequence>
<gene>
    <name evidence="3" type="ORF">MSP1404_LOCUS8442</name>
</gene>
<feature type="transmembrane region" description="Helical" evidence="2">
    <location>
        <begin position="379"/>
        <end position="396"/>
    </location>
</feature>
<name>A0A7S0KUR0_MICPS</name>
<feature type="transmembrane region" description="Helical" evidence="2">
    <location>
        <begin position="408"/>
        <end position="428"/>
    </location>
</feature>
<feature type="region of interest" description="Disordered" evidence="1">
    <location>
        <begin position="162"/>
        <end position="240"/>
    </location>
</feature>
<organism evidence="3">
    <name type="scientific">Micromonas pusilla</name>
    <name type="common">Picoplanktonic green alga</name>
    <name type="synonym">Chromulina pusilla</name>
    <dbReference type="NCBI Taxonomy" id="38833"/>
    <lineage>
        <taxon>Eukaryota</taxon>
        <taxon>Viridiplantae</taxon>
        <taxon>Chlorophyta</taxon>
        <taxon>Mamiellophyceae</taxon>
        <taxon>Mamiellales</taxon>
        <taxon>Mamiellaceae</taxon>
        <taxon>Micromonas</taxon>
    </lineage>
</organism>